<sequence length="130" mass="14335">MILDLGCMKLPFEGDFNTVMIFTGFVSACISTTLFFNFVTPKGPALGAGTPEQVVDAFGKTMVVQAVWCIIYYNYVGAQVLGVFLSGPWAMLDGKKQTEKWGANASRFAGNQYEQSCVFHPVFVDVRRAR</sequence>
<gene>
    <name evidence="2" type="ORF">PCOR1329_LOCUS72428</name>
</gene>
<keyword evidence="1" id="KW-0812">Transmembrane</keyword>
<evidence type="ECO:0000256" key="1">
    <source>
        <dbReference type="SAM" id="Phobius"/>
    </source>
</evidence>
<protein>
    <submittedName>
        <fullName evidence="2">Uncharacterized protein</fullName>
    </submittedName>
</protein>
<evidence type="ECO:0000313" key="3">
    <source>
        <dbReference type="Proteomes" id="UP001189429"/>
    </source>
</evidence>
<organism evidence="2 3">
    <name type="scientific">Prorocentrum cordatum</name>
    <dbReference type="NCBI Taxonomy" id="2364126"/>
    <lineage>
        <taxon>Eukaryota</taxon>
        <taxon>Sar</taxon>
        <taxon>Alveolata</taxon>
        <taxon>Dinophyceae</taxon>
        <taxon>Prorocentrales</taxon>
        <taxon>Prorocentraceae</taxon>
        <taxon>Prorocentrum</taxon>
    </lineage>
</organism>
<keyword evidence="1" id="KW-0472">Membrane</keyword>
<accession>A0ABN9X137</accession>
<comment type="caution">
    <text evidence="2">The sequence shown here is derived from an EMBL/GenBank/DDBJ whole genome shotgun (WGS) entry which is preliminary data.</text>
</comment>
<feature type="transmembrane region" description="Helical" evidence="1">
    <location>
        <begin position="20"/>
        <end position="39"/>
    </location>
</feature>
<dbReference type="Proteomes" id="UP001189429">
    <property type="component" value="Unassembled WGS sequence"/>
</dbReference>
<name>A0ABN9X137_9DINO</name>
<evidence type="ECO:0000313" key="2">
    <source>
        <dbReference type="EMBL" id="CAK0892909.1"/>
    </source>
</evidence>
<reference evidence="2" key="1">
    <citation type="submission" date="2023-10" db="EMBL/GenBank/DDBJ databases">
        <authorList>
            <person name="Chen Y."/>
            <person name="Shah S."/>
            <person name="Dougan E. K."/>
            <person name="Thang M."/>
            <person name="Chan C."/>
        </authorList>
    </citation>
    <scope>NUCLEOTIDE SEQUENCE [LARGE SCALE GENOMIC DNA]</scope>
</reference>
<dbReference type="EMBL" id="CAUYUJ010019682">
    <property type="protein sequence ID" value="CAK0892909.1"/>
    <property type="molecule type" value="Genomic_DNA"/>
</dbReference>
<keyword evidence="3" id="KW-1185">Reference proteome</keyword>
<proteinExistence type="predicted"/>
<keyword evidence="1" id="KW-1133">Transmembrane helix</keyword>